<dbReference type="EMBL" id="BDHI01000001">
    <property type="protein sequence ID" value="GCB17660.1"/>
    <property type="molecule type" value="Genomic_DNA"/>
</dbReference>
<accession>A0A401KE98</accession>
<reference evidence="1 2" key="1">
    <citation type="submission" date="2016-09" db="EMBL/GenBank/DDBJ databases">
        <title>Aspergillus awamori IFM 58123T.</title>
        <authorList>
            <person name="Kusuya Y."/>
            <person name="Shimizu M."/>
            <person name="Takahashi H."/>
            <person name="Yaguchi T."/>
        </authorList>
    </citation>
    <scope>NUCLEOTIDE SEQUENCE [LARGE SCALE GENOMIC DNA]</scope>
    <source>
        <strain evidence="1 2">IFM 58123</strain>
    </source>
</reference>
<keyword evidence="2" id="KW-1185">Reference proteome</keyword>
<evidence type="ECO:0000313" key="2">
    <source>
        <dbReference type="Proteomes" id="UP000286921"/>
    </source>
</evidence>
<sequence>MAAPAAAQTITAADRSVMDRALNTYQENTPHYTPLTVWYNGMPPGPDISIQERSPALAMGITINPPTNALPLNVATKTVRVANMAAHNFYTAPAPAPPVPPLAPPLPPPAPPAPPAPLTPGTAAAPLVLNSTWSDALVYTIKHSSRLQQNLRNITVHIAQLSYEYEALAREIYCPQLLMHLGEVCMHAIAQYTADLDGVAAVQRAIYTAINLLNPQVNTQAVNTQA</sequence>
<evidence type="ECO:0000313" key="1">
    <source>
        <dbReference type="EMBL" id="GCB17660.1"/>
    </source>
</evidence>
<gene>
    <name evidence="1" type="ORF">AAWM_00545</name>
</gene>
<organism evidence="1 2">
    <name type="scientific">Aspergillus awamori</name>
    <name type="common">Black koji mold</name>
    <dbReference type="NCBI Taxonomy" id="105351"/>
    <lineage>
        <taxon>Eukaryota</taxon>
        <taxon>Fungi</taxon>
        <taxon>Dikarya</taxon>
        <taxon>Ascomycota</taxon>
        <taxon>Pezizomycotina</taxon>
        <taxon>Eurotiomycetes</taxon>
        <taxon>Eurotiomycetidae</taxon>
        <taxon>Eurotiales</taxon>
        <taxon>Aspergillaceae</taxon>
        <taxon>Aspergillus</taxon>
    </lineage>
</organism>
<dbReference type="AlphaFoldDB" id="A0A401KE98"/>
<comment type="caution">
    <text evidence="1">The sequence shown here is derived from an EMBL/GenBank/DDBJ whole genome shotgun (WGS) entry which is preliminary data.</text>
</comment>
<protein>
    <submittedName>
        <fullName evidence="1">Uncharacterized protein</fullName>
    </submittedName>
</protein>
<dbReference type="Proteomes" id="UP000286921">
    <property type="component" value="Unassembled WGS sequence"/>
</dbReference>
<name>A0A401KE98_ASPAW</name>
<proteinExistence type="predicted"/>